<protein>
    <submittedName>
        <fullName evidence="1">Uncharacterized protein</fullName>
    </submittedName>
</protein>
<dbReference type="AlphaFoldDB" id="A0A396YVS4"/>
<evidence type="ECO:0000313" key="1">
    <source>
        <dbReference type="EMBL" id="RHX85528.1"/>
    </source>
</evidence>
<dbReference type="Proteomes" id="UP000265798">
    <property type="component" value="Unassembled WGS sequence"/>
</dbReference>
<gene>
    <name evidence="1" type="ORF">DLM75_21465</name>
</gene>
<sequence length="68" mass="7956">MVKSRNGGVPAFVFSKNQFIGVPTFCFQRIPMESFEVPFSRRVRNVLLLKIQIDWWKAEMGSSRICFQ</sequence>
<proteinExistence type="predicted"/>
<name>A0A396YVS4_9LEPT</name>
<accession>A0A396YVS4</accession>
<comment type="caution">
    <text evidence="1">The sequence shown here is derived from an EMBL/GenBank/DDBJ whole genome shotgun (WGS) entry which is preliminary data.</text>
</comment>
<organism evidence="1 2">
    <name type="scientific">Leptospira stimsonii</name>
    <dbReference type="NCBI Taxonomy" id="2202203"/>
    <lineage>
        <taxon>Bacteria</taxon>
        <taxon>Pseudomonadati</taxon>
        <taxon>Spirochaetota</taxon>
        <taxon>Spirochaetia</taxon>
        <taxon>Leptospirales</taxon>
        <taxon>Leptospiraceae</taxon>
        <taxon>Leptospira</taxon>
    </lineage>
</organism>
<dbReference type="EMBL" id="QHCT01000009">
    <property type="protein sequence ID" value="RHX85528.1"/>
    <property type="molecule type" value="Genomic_DNA"/>
</dbReference>
<reference evidence="2" key="1">
    <citation type="submission" date="2018-05" db="EMBL/GenBank/DDBJ databases">
        <title>Leptospira yasudae sp. nov. and Leptospira stimsonii sp. nov., two pathogenic species of the genus Leptospira isolated from environmental sources.</title>
        <authorList>
            <person name="Casanovas-Massana A."/>
            <person name="Hamond C."/>
            <person name="Santos L.A."/>
            <person name="Hacker K.P."/>
            <person name="Balassiano I."/>
            <person name="Medeiros M.A."/>
            <person name="Reis M.G."/>
            <person name="Ko A.I."/>
            <person name="Wunder E.A."/>
        </authorList>
    </citation>
    <scope>NUCLEOTIDE SEQUENCE [LARGE SCALE GENOMIC DNA]</scope>
    <source>
        <strain evidence="2">Yale</strain>
    </source>
</reference>
<evidence type="ECO:0000313" key="2">
    <source>
        <dbReference type="Proteomes" id="UP000265798"/>
    </source>
</evidence>